<gene>
    <name evidence="3" type="ordered locus">Rta_08740</name>
</gene>
<sequence length="414" mass="45299">MTVLATTRYGDMECLSGDSVVSRSLVQYGEWAQLELELLAALIRPGTVVLDVGAFLGTHTLAFATMVGPEGVVHSFEPRAGIREVLRRNVERNGLLQVVLHACALGSRAERIEVPAIDLESEANFGGLALEGHEAAARTETIVIERLDDLAIDRLDFIKLDAEGMEADVLAGARRTLAHQRPLLFAECNDLERGSRTLAACIALGYRVYGVLSPAFNPANLRGQNENMFGDAVEASLLAVAPEKQDMLRTIADQLTPIASLDDLALLLLHKAQYPIEVLAQGAAATVLGTDYLSPVARRQQDRITELEHAVKEAYDRAQEALGAEPLKPVVQRQQERLTELESVIKAACDRAQEAERRAELAANSVAAVQALADHFQRTQAQAQQAQAQAERYRRSSLLYWTERLRQGLGGRRP</sequence>
<dbReference type="InterPro" id="IPR006342">
    <property type="entry name" value="FkbM_mtfrase"/>
</dbReference>
<feature type="domain" description="Methyltransferase FkbM" evidence="2">
    <location>
        <begin position="51"/>
        <end position="189"/>
    </location>
</feature>
<dbReference type="InterPro" id="IPR029063">
    <property type="entry name" value="SAM-dependent_MTases_sf"/>
</dbReference>
<dbReference type="AlphaFoldDB" id="F5XYW8"/>
<evidence type="ECO:0000313" key="3">
    <source>
        <dbReference type="EMBL" id="AEG91956.1"/>
    </source>
</evidence>
<dbReference type="eggNOG" id="COG2519">
    <property type="taxonomic scope" value="Bacteria"/>
</dbReference>
<dbReference type="Proteomes" id="UP000008385">
    <property type="component" value="Chromosome"/>
</dbReference>
<reference evidence="4" key="1">
    <citation type="submission" date="2006-01" db="EMBL/GenBank/DDBJ databases">
        <title>Genome of the cyst-dividing bacterium Ramlibacter tataouinensis.</title>
        <authorList>
            <person name="Barakat M."/>
            <person name="Ortet P."/>
            <person name="De Luca G."/>
            <person name="Jourlin-Castelli C."/>
            <person name="Ansaldi M."/>
            <person name="Py B."/>
            <person name="Fichant G."/>
            <person name="Coutinho P."/>
            <person name="Voulhoux R."/>
            <person name="Bastien O."/>
            <person name="Roy S."/>
            <person name="Marechal E."/>
            <person name="Henrissat B."/>
            <person name="Quentin Y."/>
            <person name="Noirot P."/>
            <person name="Filloux A."/>
            <person name="Mejean V."/>
            <person name="DuBow M."/>
            <person name="Barras F."/>
            <person name="Heulin T."/>
        </authorList>
    </citation>
    <scope>NUCLEOTIDE SEQUENCE [LARGE SCALE GENOMIC DNA]</scope>
    <source>
        <strain evidence="4">ATCC BAA-407 / DSM 14655 / LMG 21543 / TTB310</strain>
    </source>
</reference>
<accession>F5XYW8</accession>
<feature type="coiled-coil region" evidence="1">
    <location>
        <begin position="297"/>
        <end position="396"/>
    </location>
</feature>
<dbReference type="PANTHER" id="PTHR34203">
    <property type="entry name" value="METHYLTRANSFERASE, FKBM FAMILY PROTEIN"/>
    <property type="match status" value="1"/>
</dbReference>
<keyword evidence="4" id="KW-1185">Reference proteome</keyword>
<evidence type="ECO:0000256" key="1">
    <source>
        <dbReference type="SAM" id="Coils"/>
    </source>
</evidence>
<dbReference type="SUPFAM" id="SSF53335">
    <property type="entry name" value="S-adenosyl-L-methionine-dependent methyltransferases"/>
    <property type="match status" value="1"/>
</dbReference>
<evidence type="ECO:0000259" key="2">
    <source>
        <dbReference type="Pfam" id="PF05050"/>
    </source>
</evidence>
<dbReference type="Gene3D" id="3.40.50.150">
    <property type="entry name" value="Vaccinia Virus protein VP39"/>
    <property type="match status" value="1"/>
</dbReference>
<dbReference type="STRING" id="365046.Rta_08740"/>
<proteinExistence type="predicted"/>
<dbReference type="PANTHER" id="PTHR34203:SF15">
    <property type="entry name" value="SLL1173 PROTEIN"/>
    <property type="match status" value="1"/>
</dbReference>
<reference evidence="3 4" key="2">
    <citation type="journal article" date="2011" name="PLoS ONE">
        <title>The Cyst-Dividing Bacterium Ramlibacter tataouinensis TTB310 Genome Reveals a Well-Stocked Toolbox for Adaptation to a Desert Environment.</title>
        <authorList>
            <person name="De Luca G."/>
            <person name="Barakat M."/>
            <person name="Ortet P."/>
            <person name="Fochesato S."/>
            <person name="Jourlin-Castelli C."/>
            <person name="Ansaldi M."/>
            <person name="Py B."/>
            <person name="Fichant G."/>
            <person name="Coutinho P.M."/>
            <person name="Voulhoux R."/>
            <person name="Bastien O."/>
            <person name="Marechal E."/>
            <person name="Henrissat B."/>
            <person name="Quentin Y."/>
            <person name="Noirot P."/>
            <person name="Filloux A."/>
            <person name="Mejean V."/>
            <person name="Dubow M.S."/>
            <person name="Barras F."/>
            <person name="Barbe V."/>
            <person name="Weissenbach J."/>
            <person name="Mihalcescu I."/>
            <person name="Vermeglio A."/>
            <person name="Achouak W."/>
            <person name="Heulin T."/>
        </authorList>
    </citation>
    <scope>NUCLEOTIDE SEQUENCE [LARGE SCALE GENOMIC DNA]</scope>
    <source>
        <strain evidence="4">ATCC BAA-407 / DSM 14655 / LMG 21543 / TTB310</strain>
    </source>
</reference>
<name>F5XYW8_RAMTT</name>
<organism evidence="3 4">
    <name type="scientific">Ramlibacter tataouinensis (strain ATCC BAA-407 / DSM 14655 / LMG 21543 / TTB310)</name>
    <dbReference type="NCBI Taxonomy" id="365046"/>
    <lineage>
        <taxon>Bacteria</taxon>
        <taxon>Pseudomonadati</taxon>
        <taxon>Pseudomonadota</taxon>
        <taxon>Betaproteobacteria</taxon>
        <taxon>Burkholderiales</taxon>
        <taxon>Comamonadaceae</taxon>
        <taxon>Ramlibacter</taxon>
    </lineage>
</organism>
<dbReference type="HOGENOM" id="CLU_717009_0_0_4"/>
<keyword evidence="1" id="KW-0175">Coiled coil</keyword>
<dbReference type="InterPro" id="IPR052514">
    <property type="entry name" value="SAM-dependent_MTase"/>
</dbReference>
<dbReference type="OrthoDB" id="2529130at2"/>
<dbReference type="NCBIfam" id="TIGR01444">
    <property type="entry name" value="fkbM_fam"/>
    <property type="match status" value="1"/>
</dbReference>
<evidence type="ECO:0000313" key="4">
    <source>
        <dbReference type="Proteomes" id="UP000008385"/>
    </source>
</evidence>
<protein>
    <recommendedName>
        <fullName evidence="2">Methyltransferase FkbM domain-containing protein</fullName>
    </recommendedName>
</protein>
<dbReference type="KEGG" id="rta:Rta_08740"/>
<dbReference type="EMBL" id="CP000245">
    <property type="protein sequence ID" value="AEG91956.1"/>
    <property type="molecule type" value="Genomic_DNA"/>
</dbReference>
<dbReference type="Pfam" id="PF05050">
    <property type="entry name" value="Methyltransf_21"/>
    <property type="match status" value="1"/>
</dbReference>
<dbReference type="RefSeq" id="WP_013900189.1">
    <property type="nucleotide sequence ID" value="NC_015677.1"/>
</dbReference>